<dbReference type="InterPro" id="IPR015590">
    <property type="entry name" value="Aldehyde_DH_dom"/>
</dbReference>
<dbReference type="InterPro" id="IPR016163">
    <property type="entry name" value="Ald_DH_C"/>
</dbReference>
<dbReference type="OrthoDB" id="3955596at2"/>
<dbReference type="InterPro" id="IPR016162">
    <property type="entry name" value="Ald_DH_N"/>
</dbReference>
<dbReference type="SUPFAM" id="SSF53720">
    <property type="entry name" value="ALDH-like"/>
    <property type="match status" value="1"/>
</dbReference>
<dbReference type="RefSeq" id="WP_110343020.1">
    <property type="nucleotide sequence ID" value="NZ_JBHVKT010000007.1"/>
</dbReference>
<sequence length="494" mass="50147">MPDDAKPGVLPGPPALRTTAWPLPLVVGGHAILDGPVTHVASPASRTGGRGAVHADAAVVAEAASAADGARGACAAMSRRERAQVLRGAAGYLGTHLEELAMSLSLEVGKSLRDSRGEVERCVATLETAADAVAELGGHEVPVDAVPAGAGRLAFTVWEPVGVVAAIAGFNFPLLLAVHKVAAAVGAGCPVLLKPSERTPFTTLVLAEAVVASGWPPAAISILNGGPDVAIALCEDPRVRLVSFTGSSAVGAKIAERAGRHLKRVVLELGSNAATIVAPDGDLALAARACAAGGMASTGQSCISVQRVIAHRSIADDLARRIGTEVEALTTGDPLDPGTAVGTLVAPEETRRVAALVEDAVAHGAEVITGGVTGGELRPTVLLDVREPARLCQEEAFGPVVTVLPYDDLDEAVDLANSTPYGLMAGVFTASIDTALRVARGVESGGVHVNDTSNFRADNMPYGGVKASGIGKEGPASAMREMSVEKVITFRLPG</sequence>
<evidence type="ECO:0000259" key="3">
    <source>
        <dbReference type="Pfam" id="PF00171"/>
    </source>
</evidence>
<dbReference type="EMBL" id="MASU01000015">
    <property type="protein sequence ID" value="PXY21589.1"/>
    <property type="molecule type" value="Genomic_DNA"/>
</dbReference>
<dbReference type="Proteomes" id="UP000247892">
    <property type="component" value="Unassembled WGS sequence"/>
</dbReference>
<reference evidence="4 5" key="1">
    <citation type="submission" date="2016-07" db="EMBL/GenBank/DDBJ databases">
        <title>Draft genome sequence of Prauserella sp. YIM 121212, isolated from alkaline soil.</title>
        <authorList>
            <person name="Ruckert C."/>
            <person name="Albersmeier A."/>
            <person name="Jiang C.-L."/>
            <person name="Jiang Y."/>
            <person name="Kalinowski J."/>
            <person name="Schneider O."/>
            <person name="Winkler A."/>
            <person name="Zotchev S.B."/>
        </authorList>
    </citation>
    <scope>NUCLEOTIDE SEQUENCE [LARGE SCALE GENOMIC DNA]</scope>
    <source>
        <strain evidence="4 5">YIM 121212</strain>
    </source>
</reference>
<dbReference type="AlphaFoldDB" id="A0A318LIX3"/>
<dbReference type="PANTHER" id="PTHR42991:SF1">
    <property type="entry name" value="ALDEHYDE DEHYDROGENASE"/>
    <property type="match status" value="1"/>
</dbReference>
<evidence type="ECO:0000313" key="4">
    <source>
        <dbReference type="EMBL" id="PXY21589.1"/>
    </source>
</evidence>
<evidence type="ECO:0000313" key="5">
    <source>
        <dbReference type="Proteomes" id="UP000247892"/>
    </source>
</evidence>
<dbReference type="InterPro" id="IPR051020">
    <property type="entry name" value="ALDH-related_metabolic_enz"/>
</dbReference>
<feature type="domain" description="Aldehyde dehydrogenase" evidence="3">
    <location>
        <begin position="40"/>
        <end position="487"/>
    </location>
</feature>
<keyword evidence="2" id="KW-0560">Oxidoreductase</keyword>
<dbReference type="Gene3D" id="3.40.309.10">
    <property type="entry name" value="Aldehyde Dehydrogenase, Chain A, domain 2"/>
    <property type="match status" value="1"/>
</dbReference>
<dbReference type="InterPro" id="IPR016161">
    <property type="entry name" value="Ald_DH/histidinol_DH"/>
</dbReference>
<gene>
    <name evidence="4" type="ORF">BA062_32295</name>
</gene>
<proteinExistence type="inferred from homology"/>
<dbReference type="Gene3D" id="3.40.605.10">
    <property type="entry name" value="Aldehyde Dehydrogenase, Chain A, domain 1"/>
    <property type="match status" value="1"/>
</dbReference>
<comment type="caution">
    <text evidence="4">The sequence shown here is derived from an EMBL/GenBank/DDBJ whole genome shotgun (WGS) entry which is preliminary data.</text>
</comment>
<dbReference type="Pfam" id="PF00171">
    <property type="entry name" value="Aldedh"/>
    <property type="match status" value="1"/>
</dbReference>
<evidence type="ECO:0000256" key="2">
    <source>
        <dbReference type="ARBA" id="ARBA00023002"/>
    </source>
</evidence>
<keyword evidence="5" id="KW-1185">Reference proteome</keyword>
<name>A0A318LIX3_9PSEU</name>
<organism evidence="4 5">
    <name type="scientific">Prauserella flavalba</name>
    <dbReference type="NCBI Taxonomy" id="1477506"/>
    <lineage>
        <taxon>Bacteria</taxon>
        <taxon>Bacillati</taxon>
        <taxon>Actinomycetota</taxon>
        <taxon>Actinomycetes</taxon>
        <taxon>Pseudonocardiales</taxon>
        <taxon>Pseudonocardiaceae</taxon>
        <taxon>Prauserella</taxon>
    </lineage>
</organism>
<evidence type="ECO:0000256" key="1">
    <source>
        <dbReference type="ARBA" id="ARBA00009986"/>
    </source>
</evidence>
<protein>
    <recommendedName>
        <fullName evidence="3">Aldehyde dehydrogenase domain-containing protein</fullName>
    </recommendedName>
</protein>
<dbReference type="PANTHER" id="PTHR42991">
    <property type="entry name" value="ALDEHYDE DEHYDROGENASE"/>
    <property type="match status" value="1"/>
</dbReference>
<comment type="similarity">
    <text evidence="1">Belongs to the aldehyde dehydrogenase family.</text>
</comment>
<accession>A0A318LIX3</accession>
<dbReference type="GO" id="GO:0008911">
    <property type="term" value="F:lactaldehyde dehydrogenase (NAD+) activity"/>
    <property type="evidence" value="ECO:0007669"/>
    <property type="project" value="TreeGrafter"/>
</dbReference>